<evidence type="ECO:0000313" key="3">
    <source>
        <dbReference type="EMBL" id="UYV97967.1"/>
    </source>
</evidence>
<dbReference type="InterPro" id="IPR025669">
    <property type="entry name" value="AAA_dom"/>
</dbReference>
<dbReference type="Pfam" id="PF13614">
    <property type="entry name" value="AAA_31"/>
    <property type="match status" value="1"/>
</dbReference>
<feature type="compositionally biased region" description="Low complexity" evidence="1">
    <location>
        <begin position="79"/>
        <end position="94"/>
    </location>
</feature>
<proteinExistence type="predicted"/>
<sequence>MSTVTHPRTYATVTGPHATFVTLDGHTEPITATGGEDIRHTILRRATDEARRTGTPVELVTSGDRGDHHLLIGTDGALTPVTPVTTASDSTSSSDDAHNRGQGKEVREQTPRPDGLRAGPLPAVESPTRPTFLTSTIDTPAASAWWRGALARLGITVRPSAAQRERAAWTATVSRQWAGCRTIAVANGKGGVGKTMTCAMLAAVYAREGSGQVLAWDNNDTRGTLGWRTEQGLYDTTLRDLLPAAPTLLSPSAGVSDITRFVHHQATDRYDVLRSNPELLATDQRIQAAEFDLLMQVAARYYRLVIFDSGNDESAERWLRMIDSSYQLVIPTLATPESAESAALLLDALHGRDERSAALAANAVVIVTQSEPALTVARRIADGFAPHVRAVQIVPFDPALKAGQLRFDALHRRTRDAWLGAAAAAAEAL</sequence>
<dbReference type="PANTHER" id="PTHR43384:SF14">
    <property type="entry name" value="ESX-1 SECRETION-ASSOCIATED PROTEIN ESPI"/>
    <property type="match status" value="1"/>
</dbReference>
<dbReference type="RefSeq" id="WP_036300576.1">
    <property type="nucleotide sequence ID" value="NZ_CP043010.1"/>
</dbReference>
<dbReference type="EMBL" id="CP101185">
    <property type="protein sequence ID" value="UYV97967.1"/>
    <property type="molecule type" value="Genomic_DNA"/>
</dbReference>
<dbReference type="SUPFAM" id="SSF52540">
    <property type="entry name" value="P-loop containing nucleoside triphosphate hydrolases"/>
    <property type="match status" value="1"/>
</dbReference>
<dbReference type="GO" id="GO:0051782">
    <property type="term" value="P:negative regulation of cell division"/>
    <property type="evidence" value="ECO:0007669"/>
    <property type="project" value="TreeGrafter"/>
</dbReference>
<reference evidence="3" key="1">
    <citation type="submission" date="2022-07" db="EMBL/GenBank/DDBJ databases">
        <authorList>
            <person name="Wu T."/>
        </authorList>
    </citation>
    <scope>NUCLEOTIDE SEQUENCE</scope>
    <source>
        <strain evidence="3">SD-1</strain>
    </source>
</reference>
<dbReference type="Proteomes" id="UP001163293">
    <property type="component" value="Chromosome"/>
</dbReference>
<protein>
    <submittedName>
        <fullName evidence="3">ParA family protein</fullName>
    </submittedName>
</protein>
<dbReference type="GO" id="GO:0005524">
    <property type="term" value="F:ATP binding"/>
    <property type="evidence" value="ECO:0007669"/>
    <property type="project" value="TreeGrafter"/>
</dbReference>
<feature type="domain" description="AAA" evidence="2">
    <location>
        <begin position="181"/>
        <end position="322"/>
    </location>
</feature>
<dbReference type="InterPro" id="IPR050625">
    <property type="entry name" value="ParA/MinD_ATPase"/>
</dbReference>
<dbReference type="GO" id="GO:0005829">
    <property type="term" value="C:cytosol"/>
    <property type="evidence" value="ECO:0007669"/>
    <property type="project" value="TreeGrafter"/>
</dbReference>
<feature type="compositionally biased region" description="Basic and acidic residues" evidence="1">
    <location>
        <begin position="95"/>
        <end position="115"/>
    </location>
</feature>
<dbReference type="GO" id="GO:0009898">
    <property type="term" value="C:cytoplasmic side of plasma membrane"/>
    <property type="evidence" value="ECO:0007669"/>
    <property type="project" value="TreeGrafter"/>
</dbReference>
<dbReference type="GO" id="GO:0016887">
    <property type="term" value="F:ATP hydrolysis activity"/>
    <property type="evidence" value="ECO:0007669"/>
    <property type="project" value="TreeGrafter"/>
</dbReference>
<evidence type="ECO:0000256" key="1">
    <source>
        <dbReference type="SAM" id="MobiDB-lite"/>
    </source>
</evidence>
<gene>
    <name evidence="3" type="ORF">NL394_01575</name>
</gene>
<dbReference type="Gene3D" id="3.40.50.300">
    <property type="entry name" value="P-loop containing nucleotide triphosphate hydrolases"/>
    <property type="match status" value="1"/>
</dbReference>
<organism evidence="3 4">
    <name type="scientific">Paenarthrobacter ureafaciens</name>
    <dbReference type="NCBI Taxonomy" id="37931"/>
    <lineage>
        <taxon>Bacteria</taxon>
        <taxon>Bacillati</taxon>
        <taxon>Actinomycetota</taxon>
        <taxon>Actinomycetes</taxon>
        <taxon>Micrococcales</taxon>
        <taxon>Micrococcaceae</taxon>
        <taxon>Paenarthrobacter</taxon>
    </lineage>
</organism>
<feature type="region of interest" description="Disordered" evidence="1">
    <location>
        <begin position="46"/>
        <end position="131"/>
    </location>
</feature>
<evidence type="ECO:0000313" key="4">
    <source>
        <dbReference type="Proteomes" id="UP001163293"/>
    </source>
</evidence>
<dbReference type="AlphaFoldDB" id="A0AAX3EKB1"/>
<dbReference type="PANTHER" id="PTHR43384">
    <property type="entry name" value="SEPTUM SITE-DETERMINING PROTEIN MIND HOMOLOG, CHLOROPLASTIC-RELATED"/>
    <property type="match status" value="1"/>
</dbReference>
<accession>A0AAX3EKB1</accession>
<name>A0AAX3EKB1_PAEUR</name>
<dbReference type="InterPro" id="IPR027417">
    <property type="entry name" value="P-loop_NTPase"/>
</dbReference>
<evidence type="ECO:0000259" key="2">
    <source>
        <dbReference type="Pfam" id="PF13614"/>
    </source>
</evidence>
<keyword evidence="4" id="KW-1185">Reference proteome</keyword>